<keyword evidence="2" id="KW-0809">Transit peptide</keyword>
<keyword evidence="4" id="KW-0496">Mitochondrion</keyword>
<dbReference type="GO" id="GO:0005762">
    <property type="term" value="C:mitochondrial large ribosomal subunit"/>
    <property type="evidence" value="ECO:0007669"/>
    <property type="project" value="TreeGrafter"/>
</dbReference>
<organism evidence="8 9">
    <name type="scientific">Anguilla anguilla</name>
    <name type="common">European freshwater eel</name>
    <name type="synonym">Muraena anguilla</name>
    <dbReference type="NCBI Taxonomy" id="7936"/>
    <lineage>
        <taxon>Eukaryota</taxon>
        <taxon>Metazoa</taxon>
        <taxon>Chordata</taxon>
        <taxon>Craniata</taxon>
        <taxon>Vertebrata</taxon>
        <taxon>Euteleostomi</taxon>
        <taxon>Actinopterygii</taxon>
        <taxon>Neopterygii</taxon>
        <taxon>Teleostei</taxon>
        <taxon>Anguilliformes</taxon>
        <taxon>Anguillidae</taxon>
        <taxon>Anguilla</taxon>
    </lineage>
</organism>
<keyword evidence="3" id="KW-0689">Ribosomal protein</keyword>
<comment type="subcellular location">
    <subcellularLocation>
        <location evidence="1">Mitochondrion</location>
    </subcellularLocation>
</comment>
<keyword evidence="5" id="KW-0687">Ribonucleoprotein</keyword>
<dbReference type="EMBL" id="JAFIRN010000004">
    <property type="protein sequence ID" value="KAG5850789.1"/>
    <property type="molecule type" value="Genomic_DNA"/>
</dbReference>
<evidence type="ECO:0000256" key="1">
    <source>
        <dbReference type="ARBA" id="ARBA00004173"/>
    </source>
</evidence>
<dbReference type="Proteomes" id="UP001044222">
    <property type="component" value="Unassembled WGS sequence"/>
</dbReference>
<evidence type="ECO:0000256" key="4">
    <source>
        <dbReference type="ARBA" id="ARBA00023128"/>
    </source>
</evidence>
<gene>
    <name evidence="8" type="ORF">ANANG_G00086170</name>
</gene>
<evidence type="ECO:0000256" key="2">
    <source>
        <dbReference type="ARBA" id="ARBA00022946"/>
    </source>
</evidence>
<comment type="similarity">
    <text evidence="6">Belongs to the mitochondrion-specific ribosomal protein mL54 family.</text>
</comment>
<evidence type="ECO:0000256" key="6">
    <source>
        <dbReference type="ARBA" id="ARBA00033752"/>
    </source>
</evidence>
<dbReference type="Pfam" id="PF08561">
    <property type="entry name" value="Ribosomal_L37"/>
    <property type="match status" value="1"/>
</dbReference>
<evidence type="ECO:0000256" key="3">
    <source>
        <dbReference type="ARBA" id="ARBA00022980"/>
    </source>
</evidence>
<dbReference type="PANTHER" id="PTHR28595:SF1">
    <property type="entry name" value="LARGE RIBOSOMAL SUBUNIT PROTEIN ML54"/>
    <property type="match status" value="1"/>
</dbReference>
<dbReference type="GO" id="GO:0003735">
    <property type="term" value="F:structural constituent of ribosome"/>
    <property type="evidence" value="ECO:0007669"/>
    <property type="project" value="TreeGrafter"/>
</dbReference>
<proteinExistence type="inferred from homology"/>
<name>A0A9D3MKX9_ANGAN</name>
<evidence type="ECO:0000313" key="9">
    <source>
        <dbReference type="Proteomes" id="UP001044222"/>
    </source>
</evidence>
<evidence type="ECO:0000313" key="8">
    <source>
        <dbReference type="EMBL" id="KAG5850789.1"/>
    </source>
</evidence>
<evidence type="ECO:0000256" key="7">
    <source>
        <dbReference type="ARBA" id="ARBA00035179"/>
    </source>
</evidence>
<dbReference type="InterPro" id="IPR013870">
    <property type="entry name" value="Ribosomal_mL54"/>
</dbReference>
<protein>
    <recommendedName>
        <fullName evidence="7">Large ribosomal subunit protein mL54</fullName>
    </recommendedName>
</protein>
<evidence type="ECO:0000256" key="5">
    <source>
        <dbReference type="ARBA" id="ARBA00023274"/>
    </source>
</evidence>
<sequence length="154" mass="17582">MAAHVVFNSANILKLFAANTYTGHCINGIIYKIQACGYAKKPTAKGKGKGMTKEVLKGPDVCKDPVKLTTHAVGVNIFKEGQDPPLRPFEEYPEWLFQLNLGPPKKLQELGPESRQYWKVLRKEHMWRFNRSRKKREEVTNHKQAVKCALDSCR</sequence>
<comment type="caution">
    <text evidence="8">The sequence shown here is derived from an EMBL/GenBank/DDBJ whole genome shotgun (WGS) entry which is preliminary data.</text>
</comment>
<dbReference type="PANTHER" id="PTHR28595">
    <property type="entry name" value="39S RIBOSOMAL PROTEIN L54, MITOCHONDRIAL"/>
    <property type="match status" value="1"/>
</dbReference>
<reference evidence="8" key="1">
    <citation type="submission" date="2021-01" db="EMBL/GenBank/DDBJ databases">
        <title>A chromosome-scale assembly of European eel, Anguilla anguilla.</title>
        <authorList>
            <person name="Henkel C."/>
            <person name="Jong-Raadsen S.A."/>
            <person name="Dufour S."/>
            <person name="Weltzien F.-A."/>
            <person name="Palstra A.P."/>
            <person name="Pelster B."/>
            <person name="Spaink H.P."/>
            <person name="Van Den Thillart G.E."/>
            <person name="Jansen H."/>
            <person name="Zahm M."/>
            <person name="Klopp C."/>
            <person name="Cedric C."/>
            <person name="Louis A."/>
            <person name="Berthelot C."/>
            <person name="Parey E."/>
            <person name="Roest Crollius H."/>
            <person name="Montfort J."/>
            <person name="Robinson-Rechavi M."/>
            <person name="Bucao C."/>
            <person name="Bouchez O."/>
            <person name="Gislard M."/>
            <person name="Lluch J."/>
            <person name="Milhes M."/>
            <person name="Lampietro C."/>
            <person name="Lopez Roques C."/>
            <person name="Donnadieu C."/>
            <person name="Braasch I."/>
            <person name="Desvignes T."/>
            <person name="Postlethwait J."/>
            <person name="Bobe J."/>
            <person name="Guiguen Y."/>
            <person name="Dirks R."/>
        </authorList>
    </citation>
    <scope>NUCLEOTIDE SEQUENCE</scope>
    <source>
        <strain evidence="8">Tag_6206</strain>
        <tissue evidence="8">Liver</tissue>
    </source>
</reference>
<accession>A0A9D3MKX9</accession>
<keyword evidence="9" id="KW-1185">Reference proteome</keyword>
<dbReference type="AlphaFoldDB" id="A0A9D3MKX9"/>